<accession>A0AA35VRA8</accession>
<dbReference type="AlphaFoldDB" id="A0AA35VRA8"/>
<evidence type="ECO:0000256" key="1">
    <source>
        <dbReference type="SAM" id="MobiDB-lite"/>
    </source>
</evidence>
<gene>
    <name evidence="3" type="ORF">LSALG_LOCUS6670</name>
</gene>
<dbReference type="Proteomes" id="UP001177003">
    <property type="component" value="Chromosome 0"/>
</dbReference>
<organism evidence="3 4">
    <name type="scientific">Lactuca saligna</name>
    <name type="common">Willowleaf lettuce</name>
    <dbReference type="NCBI Taxonomy" id="75948"/>
    <lineage>
        <taxon>Eukaryota</taxon>
        <taxon>Viridiplantae</taxon>
        <taxon>Streptophyta</taxon>
        <taxon>Embryophyta</taxon>
        <taxon>Tracheophyta</taxon>
        <taxon>Spermatophyta</taxon>
        <taxon>Magnoliopsida</taxon>
        <taxon>eudicotyledons</taxon>
        <taxon>Gunneridae</taxon>
        <taxon>Pentapetalae</taxon>
        <taxon>asterids</taxon>
        <taxon>campanulids</taxon>
        <taxon>Asterales</taxon>
        <taxon>Asteraceae</taxon>
        <taxon>Cichorioideae</taxon>
        <taxon>Cichorieae</taxon>
        <taxon>Lactucinae</taxon>
        <taxon>Lactuca</taxon>
    </lineage>
</organism>
<sequence>MDRYGRVPTAEEFQFLQDRFGFLLEHGVMILAQGVSIYDRPPGKVGQRQWLWVHRNLLGHGYRRKLDFSNRLPKLFGGNLALEKRLGIVTVCEENWEDFILSAANMSASWRAHRKMRYGGRDFFVDGPVCHYQGKLFHRKIDLAEVLPPPVSERCMGELVRLLLVEKGNMGSSGPTSLSQPTYTVVSPVRLPFCVPSGLPAGVQEGRSNTPTRKRRSLRVVPSSNEETESDNAGVHLRKSRRTVSVARLLGGIGIFSVVNFLYLSRERWWWCPVLLGPHPLDPLVHPWLILVLTMYLRVCRVLLGVLFNVRTLP</sequence>
<evidence type="ECO:0000313" key="4">
    <source>
        <dbReference type="Proteomes" id="UP001177003"/>
    </source>
</evidence>
<dbReference type="EMBL" id="OX465086">
    <property type="protein sequence ID" value="CAI9266097.1"/>
    <property type="molecule type" value="Genomic_DNA"/>
</dbReference>
<keyword evidence="2" id="KW-0472">Membrane</keyword>
<proteinExistence type="predicted"/>
<name>A0AA35VRA8_LACSI</name>
<reference evidence="3" key="1">
    <citation type="submission" date="2023-04" db="EMBL/GenBank/DDBJ databases">
        <authorList>
            <person name="Vijverberg K."/>
            <person name="Xiong W."/>
            <person name="Schranz E."/>
        </authorList>
    </citation>
    <scope>NUCLEOTIDE SEQUENCE</scope>
</reference>
<evidence type="ECO:0000256" key="2">
    <source>
        <dbReference type="SAM" id="Phobius"/>
    </source>
</evidence>
<keyword evidence="2" id="KW-0812">Transmembrane</keyword>
<feature type="transmembrane region" description="Helical" evidence="2">
    <location>
        <begin position="246"/>
        <end position="265"/>
    </location>
</feature>
<keyword evidence="4" id="KW-1185">Reference proteome</keyword>
<evidence type="ECO:0000313" key="3">
    <source>
        <dbReference type="EMBL" id="CAI9266097.1"/>
    </source>
</evidence>
<feature type="transmembrane region" description="Helical" evidence="2">
    <location>
        <begin position="285"/>
        <end position="308"/>
    </location>
</feature>
<keyword evidence="2" id="KW-1133">Transmembrane helix</keyword>
<feature type="region of interest" description="Disordered" evidence="1">
    <location>
        <begin position="202"/>
        <end position="234"/>
    </location>
</feature>
<protein>
    <submittedName>
        <fullName evidence="3">Uncharacterized protein</fullName>
    </submittedName>
</protein>